<evidence type="ECO:0000313" key="13">
    <source>
        <dbReference type="Proteomes" id="UP001337305"/>
    </source>
</evidence>
<dbReference type="SUPFAM" id="SSF63411">
    <property type="entry name" value="LuxS/MPP-like metallohydrolase"/>
    <property type="match status" value="4"/>
</dbReference>
<feature type="chain" id="PRO_5046984943" evidence="9">
    <location>
        <begin position="20"/>
        <end position="934"/>
    </location>
</feature>
<feature type="signal peptide" evidence="9">
    <location>
        <begin position="1"/>
        <end position="19"/>
    </location>
</feature>
<dbReference type="Gene3D" id="3.30.830.10">
    <property type="entry name" value="Metalloenzyme, LuxS/M16 peptidase-like"/>
    <property type="match status" value="4"/>
</dbReference>
<evidence type="ECO:0000256" key="4">
    <source>
        <dbReference type="ARBA" id="ARBA00022723"/>
    </source>
</evidence>
<comment type="caution">
    <text evidence="12">The sequence shown here is derived from an EMBL/GenBank/DDBJ whole genome shotgun (WGS) entry which is preliminary data.</text>
</comment>
<evidence type="ECO:0000259" key="10">
    <source>
        <dbReference type="Pfam" id="PF00675"/>
    </source>
</evidence>
<protein>
    <submittedName>
        <fullName evidence="12">Insulinase family protein</fullName>
    </submittedName>
</protein>
<evidence type="ECO:0000256" key="3">
    <source>
        <dbReference type="ARBA" id="ARBA00022670"/>
    </source>
</evidence>
<gene>
    <name evidence="12" type="ORF">N1F79_06560</name>
</gene>
<organism evidence="12 13">
    <name type="scientific">Flavivirga spongiicola</name>
    <dbReference type="NCBI Taxonomy" id="421621"/>
    <lineage>
        <taxon>Bacteria</taxon>
        <taxon>Pseudomonadati</taxon>
        <taxon>Bacteroidota</taxon>
        <taxon>Flavobacteriia</taxon>
        <taxon>Flavobacteriales</taxon>
        <taxon>Flavobacteriaceae</taxon>
        <taxon>Flavivirga</taxon>
    </lineage>
</organism>
<name>A0ABU7XQN3_9FLAO</name>
<keyword evidence="7" id="KW-0482">Metalloprotease</keyword>
<evidence type="ECO:0000256" key="8">
    <source>
        <dbReference type="RuleBase" id="RU004447"/>
    </source>
</evidence>
<feature type="domain" description="Peptidase M16 N-terminal" evidence="10">
    <location>
        <begin position="51"/>
        <end position="183"/>
    </location>
</feature>
<evidence type="ECO:0000256" key="5">
    <source>
        <dbReference type="ARBA" id="ARBA00022801"/>
    </source>
</evidence>
<dbReference type="RefSeq" id="WP_303305154.1">
    <property type="nucleotide sequence ID" value="NZ_JAODOP010000004.1"/>
</dbReference>
<dbReference type="Pfam" id="PF00675">
    <property type="entry name" value="Peptidase_M16"/>
    <property type="match status" value="1"/>
</dbReference>
<dbReference type="PANTHER" id="PTHR43690:SF17">
    <property type="entry name" value="PROTEIN YHJJ"/>
    <property type="match status" value="1"/>
</dbReference>
<dbReference type="InterPro" id="IPR007863">
    <property type="entry name" value="Peptidase_M16_C"/>
</dbReference>
<comment type="similarity">
    <text evidence="2 8">Belongs to the peptidase M16 family.</text>
</comment>
<keyword evidence="13" id="KW-1185">Reference proteome</keyword>
<dbReference type="InterPro" id="IPR050626">
    <property type="entry name" value="Peptidase_M16"/>
</dbReference>
<reference evidence="12 13" key="1">
    <citation type="submission" date="2022-09" db="EMBL/GenBank/DDBJ databases">
        <title>Genome sequencing of Flavivirga sp. MEBiC05379.</title>
        <authorList>
            <person name="Oh H.-M."/>
            <person name="Kwon K.K."/>
            <person name="Park M.J."/>
            <person name="Yang S.-H."/>
        </authorList>
    </citation>
    <scope>NUCLEOTIDE SEQUENCE [LARGE SCALE GENOMIC DNA]</scope>
    <source>
        <strain evidence="12 13">MEBiC05379</strain>
    </source>
</reference>
<dbReference type="EMBL" id="JAODOP010000004">
    <property type="protein sequence ID" value="MEF3832784.1"/>
    <property type="molecule type" value="Genomic_DNA"/>
</dbReference>
<evidence type="ECO:0000256" key="6">
    <source>
        <dbReference type="ARBA" id="ARBA00022833"/>
    </source>
</evidence>
<dbReference type="Pfam" id="PF05193">
    <property type="entry name" value="Peptidase_M16_C"/>
    <property type="match status" value="2"/>
</dbReference>
<keyword evidence="6" id="KW-0862">Zinc</keyword>
<keyword evidence="5" id="KW-0378">Hydrolase</keyword>
<dbReference type="InterPro" id="IPR001431">
    <property type="entry name" value="Pept_M16_Zn_BS"/>
</dbReference>
<dbReference type="InterPro" id="IPR011765">
    <property type="entry name" value="Pept_M16_N"/>
</dbReference>
<dbReference type="Proteomes" id="UP001337305">
    <property type="component" value="Unassembled WGS sequence"/>
</dbReference>
<evidence type="ECO:0000256" key="1">
    <source>
        <dbReference type="ARBA" id="ARBA00001947"/>
    </source>
</evidence>
<keyword evidence="4" id="KW-0479">Metal-binding</keyword>
<evidence type="ECO:0000256" key="9">
    <source>
        <dbReference type="SAM" id="SignalP"/>
    </source>
</evidence>
<dbReference type="PANTHER" id="PTHR43690">
    <property type="entry name" value="NARDILYSIN"/>
    <property type="match status" value="1"/>
</dbReference>
<evidence type="ECO:0000256" key="7">
    <source>
        <dbReference type="ARBA" id="ARBA00023049"/>
    </source>
</evidence>
<feature type="domain" description="Peptidase M16 C-terminal" evidence="11">
    <location>
        <begin position="206"/>
        <end position="386"/>
    </location>
</feature>
<evidence type="ECO:0000259" key="11">
    <source>
        <dbReference type="Pfam" id="PF05193"/>
    </source>
</evidence>
<evidence type="ECO:0000313" key="12">
    <source>
        <dbReference type="EMBL" id="MEF3832784.1"/>
    </source>
</evidence>
<dbReference type="PROSITE" id="PS00143">
    <property type="entry name" value="INSULINASE"/>
    <property type="match status" value="1"/>
</dbReference>
<evidence type="ECO:0000256" key="2">
    <source>
        <dbReference type="ARBA" id="ARBA00007261"/>
    </source>
</evidence>
<feature type="domain" description="Peptidase M16 C-terminal" evidence="11">
    <location>
        <begin position="686"/>
        <end position="862"/>
    </location>
</feature>
<keyword evidence="9" id="KW-0732">Signal</keyword>
<dbReference type="InterPro" id="IPR011249">
    <property type="entry name" value="Metalloenz_LuxS/M16"/>
</dbReference>
<accession>A0ABU7XQN3</accession>
<sequence length="934" mass="105798">MKRILVHVLVSAFCFNASAQNLNLNDPLPIDQSIKKGVLPNGMTYYIHKTDVTKDVASYYIIQNVGSVLENDEQQGLAHFLEHMAFNGTENFAGKGILNTLQKHGLVFGRDINAYTSFDETVYNINNIPTTPELIDTGLLILHDWSNYLLLTEEEIDAERGVIKEEWRTRQNGGMRVLQKSLPTMFNNTIYAKRLPIGLMDIVDNFEYKALRNFYHDWYRTDLQAIAIVGDIDVDAMEQKIKKLFSKIPKVDHVKERFIVNIPDNDAMLYTIAMDEEVTTSQIGFGIRHPKSLTDETVADLKQSLLNNLVTSMLYARISEITQKPDAPFLAMQVDYSSHSRSTNAFNVRVYPKPNEQHKAFKAALEEVNRAVKFGFTTEEINRAMLQFKNYYKTQISKKDDKSHQAIVSTIQQNYLENAAMTDIAKNYALIETIFDALSSKEIHNRLKELYTAKNRFLTVTGVKGNNNLTKENALQIIKTVENDNTLIPYSDGFSGKTLISNLKIKEGKITKESNNKSLGSTTFVLSNGITVHYKFANKNKNDVKLNALSHGGTSLIEDKDLPSANLMGNLVGMSGLGDYSSTDLTKVLAGKTASTSISVSGLSESISGSSVTKDIETMLQMVHLRFVKPRFDNDAFKVLMGNIDNYIIRRSNDINQKISDSVTVALYGKNNPKVRLFTTDYANDISFEKIKEIYLDRFNNASDFEFFIIGDVQKETLKPLLEKYIASIPTNGTTETWKDNSVDWVSTSIDKDVYLKMEDPKSSVRIAYKNDFKYSLKNKLIAQTVGDILKLRFTETLREQEGGTYGASAYANISKKPTQEASINVTFDCNPDKVEQLVAIVHKELKKIANGDINQLDLDKTTTNYLKERKQQQDYNRYDMRLLINYFREGYNMNSPENFEAIVKAITVDDIKSFVSKVLLNAETYEIIIKPLK</sequence>
<keyword evidence="3" id="KW-0645">Protease</keyword>
<proteinExistence type="inferred from homology"/>
<comment type="cofactor">
    <cofactor evidence="1">
        <name>Zn(2+)</name>
        <dbReference type="ChEBI" id="CHEBI:29105"/>
    </cofactor>
</comment>